<dbReference type="RefSeq" id="WP_380062783.1">
    <property type="nucleotide sequence ID" value="NZ_JBHSEI010000010.1"/>
</dbReference>
<dbReference type="Proteomes" id="UP001595952">
    <property type="component" value="Unassembled WGS sequence"/>
</dbReference>
<sequence>MAIETGTALALATILSSVAIPAWAHFSKGRDSTVAHLVGERDRLDKRVAELEAGRKEDQARFERMENDLAALRLDHKTLLDFLRDIVSGRFDGEWVKGRAADLLARFGGGGTS</sequence>
<proteinExistence type="predicted"/>
<protein>
    <submittedName>
        <fullName evidence="2">Uncharacterized protein</fullName>
    </submittedName>
</protein>
<name>A0ABV9IBT8_9DEIO</name>
<evidence type="ECO:0000256" key="1">
    <source>
        <dbReference type="SAM" id="Coils"/>
    </source>
</evidence>
<evidence type="ECO:0000313" key="2">
    <source>
        <dbReference type="EMBL" id="MFC4639806.1"/>
    </source>
</evidence>
<keyword evidence="1" id="KW-0175">Coiled coil</keyword>
<comment type="caution">
    <text evidence="2">The sequence shown here is derived from an EMBL/GenBank/DDBJ whole genome shotgun (WGS) entry which is preliminary data.</text>
</comment>
<dbReference type="EMBL" id="JBHSEI010000010">
    <property type="protein sequence ID" value="MFC4639806.1"/>
    <property type="molecule type" value="Genomic_DNA"/>
</dbReference>
<keyword evidence="3" id="KW-1185">Reference proteome</keyword>
<reference evidence="3" key="1">
    <citation type="journal article" date="2019" name="Int. J. Syst. Evol. Microbiol.">
        <title>The Global Catalogue of Microorganisms (GCM) 10K type strain sequencing project: providing services to taxonomists for standard genome sequencing and annotation.</title>
        <authorList>
            <consortium name="The Broad Institute Genomics Platform"/>
            <consortium name="The Broad Institute Genome Sequencing Center for Infectious Disease"/>
            <person name="Wu L."/>
            <person name="Ma J."/>
        </authorList>
    </citation>
    <scope>NUCLEOTIDE SEQUENCE [LARGE SCALE GENOMIC DNA]</scope>
    <source>
        <strain evidence="3">CCUG 55995</strain>
    </source>
</reference>
<feature type="coiled-coil region" evidence="1">
    <location>
        <begin position="41"/>
        <end position="75"/>
    </location>
</feature>
<gene>
    <name evidence="2" type="ORF">ACFO0D_15825</name>
</gene>
<evidence type="ECO:0000313" key="3">
    <source>
        <dbReference type="Proteomes" id="UP001595952"/>
    </source>
</evidence>
<organism evidence="2 3">
    <name type="scientific">Deinococcus hohokamensis</name>
    <dbReference type="NCBI Taxonomy" id="309883"/>
    <lineage>
        <taxon>Bacteria</taxon>
        <taxon>Thermotogati</taxon>
        <taxon>Deinococcota</taxon>
        <taxon>Deinococci</taxon>
        <taxon>Deinococcales</taxon>
        <taxon>Deinococcaceae</taxon>
        <taxon>Deinococcus</taxon>
    </lineage>
</organism>
<accession>A0ABV9IBT8</accession>